<dbReference type="KEGG" id="mfm:MfeM64YM_0004"/>
<dbReference type="AlphaFoldDB" id="A0AB32XA89"/>
<reference evidence="1 2" key="1">
    <citation type="journal article" date="2011" name="J. Bacteriol.">
        <title>Genome sequence of the repetitive-sequence-rich Mycoplasma fermentans strain M64.</title>
        <authorList>
            <person name="Shu H.W."/>
            <person name="Liu T.T."/>
            <person name="Chang H.Y."/>
            <person name="Liu Y.M."/>
            <person name="Wu K.M."/>
            <person name="Shu H.Y."/>
            <person name="Tsai S.F."/>
            <person name="Hsiao K.J."/>
            <person name="Hu W.S."/>
            <person name="Ng W.V."/>
        </authorList>
    </citation>
    <scope>NUCLEOTIDE SEQUENCE [LARGE SCALE GENOMIC DNA]</scope>
    <source>
        <strain evidence="1 2">M64</strain>
    </source>
</reference>
<gene>
    <name evidence="1" type="ordered locus">MfeM64YM_0004</name>
</gene>
<dbReference type="EMBL" id="CP002458">
    <property type="protein sequence ID" value="ADV34016.1"/>
    <property type="molecule type" value="Genomic_DNA"/>
</dbReference>
<sequence>MKKIKKISLAIVPAIATVTTLPLTTISCHKDPKETPKSLTETELNSLLEKIKVTLLDKNLTADEVIAKGKDIFKFTDVDTKVNFKIVSIKKGANKGEVELTLKVVDKKDSNKFSKEKTFEIKTLLTPDMVLNQIKAEYPDHLNVFVTDANINKIVYSNFDQNTFEIVESKLLSKFYSTLKFEFKIKNKIRNEVSTNKRTIQIDGFKLTDKYLNYQLGNIEIYSDGSKTLKETKTELLNPNTTTYKTIFINNLPSTVKIVFESVEVYKENADQLEIKFHLTNIHNENNKSNTRTEYIYHKSDHYDALVQEFEKAKLSYEGGTNKVNAFDIFESKIKIEGLKTPSDFSDFVFKFTNSSPSSTEYKSGKRKIDFSFVYKGNKFFRSEQELQVRPTTNEIITSLKKLNKIKLVETTEALNKLESLVDGTTLDAFNNSISIDGVELFSYNFTAYLFSEDNDTSAKKVLLNKDNENYYLSFYLGGKVYGKYVRHYEESSTTIAKIQTPAELTAMVNSKINEFDYKNKTTTKAKNAIQENIVSPDFGSGYSVKISDFTTLNDKITFNVQLSNSQHPDVFSNKVPITISGFYRSELAEEITNMEVTIADSFKAKEAKEFTDVNNITITDKRTSTAYDFATKGVSLETTIVEVKNLEGIIKFNLKFTKETEVINKEYIINDFKKETLTAEKIVKLLNIQLIKENVQLDKKYFLSSYITKNEVSITNLDDLKKINSTVNVVINKTTPNVAEGKLDIELNISFDSNSNTKTISVSGFNKNVKSSTENMIFKDKMKLIVYLAKNNILFKQVDQNTINEMNVAGPFGMTTSIKQGLTKYGFNQMTMENNFNFEYVFNFVSADTETVQDEKFDTLIRHHIVGNKYNKDQPMSRHIKVFRINGNTQLAASFRIVARDHVKFDLTKFEYKTSVDDDEYKVFTWILGNI</sequence>
<dbReference type="Proteomes" id="UP000007473">
    <property type="component" value="Chromosome"/>
</dbReference>
<dbReference type="PROSITE" id="PS51257">
    <property type="entry name" value="PROKAR_LIPOPROTEIN"/>
    <property type="match status" value="1"/>
</dbReference>
<dbReference type="RefSeq" id="WP_013526580.1">
    <property type="nucleotide sequence ID" value="NC_014921.1"/>
</dbReference>
<evidence type="ECO:0008006" key="3">
    <source>
        <dbReference type="Google" id="ProtNLM"/>
    </source>
</evidence>
<accession>A0AB32XA89</accession>
<evidence type="ECO:0000313" key="1">
    <source>
        <dbReference type="EMBL" id="ADV34016.1"/>
    </source>
</evidence>
<protein>
    <recommendedName>
        <fullName evidence="3">Lipoprotein-associated type-17 domain-containing protein</fullName>
    </recommendedName>
</protein>
<proteinExistence type="predicted"/>
<name>A0AB32XA89_MYCFM</name>
<evidence type="ECO:0000313" key="2">
    <source>
        <dbReference type="Proteomes" id="UP000007473"/>
    </source>
</evidence>
<organism evidence="1 2">
    <name type="scientific">Mycoplasmopsis fermentans (strain M64)</name>
    <name type="common">Mycoplasma fermentans</name>
    <dbReference type="NCBI Taxonomy" id="943945"/>
    <lineage>
        <taxon>Bacteria</taxon>
        <taxon>Bacillati</taxon>
        <taxon>Mycoplasmatota</taxon>
        <taxon>Mycoplasmoidales</taxon>
        <taxon>Metamycoplasmataceae</taxon>
        <taxon>Mycoplasmopsis</taxon>
    </lineage>
</organism>